<dbReference type="RefSeq" id="WP_040100921.1">
    <property type="nucleotide sequence ID" value="NZ_JWJD01000009.1"/>
</dbReference>
<dbReference type="Proteomes" id="UP000035068">
    <property type="component" value="Unassembled WGS sequence"/>
</dbReference>
<keyword evidence="5 7" id="KW-1133">Transmembrane helix</keyword>
<feature type="transmembrane region" description="Helical" evidence="7">
    <location>
        <begin position="120"/>
        <end position="138"/>
    </location>
</feature>
<dbReference type="EMBL" id="JWJD01000009">
    <property type="protein sequence ID" value="KIH75584.1"/>
    <property type="molecule type" value="Genomic_DNA"/>
</dbReference>
<comment type="similarity">
    <text evidence="2">Belongs to the UPF0718 family.</text>
</comment>
<dbReference type="Pfam" id="PF03773">
    <property type="entry name" value="ArsP_1"/>
    <property type="match status" value="1"/>
</dbReference>
<evidence type="ECO:0000256" key="5">
    <source>
        <dbReference type="ARBA" id="ARBA00022989"/>
    </source>
</evidence>
<evidence type="ECO:0000256" key="1">
    <source>
        <dbReference type="ARBA" id="ARBA00004651"/>
    </source>
</evidence>
<dbReference type="PANTHER" id="PTHR34184">
    <property type="entry name" value="UPF0718 PROTEIN YCGR"/>
    <property type="match status" value="1"/>
</dbReference>
<evidence type="ECO:0000256" key="7">
    <source>
        <dbReference type="SAM" id="Phobius"/>
    </source>
</evidence>
<keyword evidence="3" id="KW-1003">Cell membrane</keyword>
<protein>
    <recommendedName>
        <fullName evidence="10">Permease</fullName>
    </recommendedName>
</protein>
<evidence type="ECO:0000256" key="4">
    <source>
        <dbReference type="ARBA" id="ARBA00022692"/>
    </source>
</evidence>
<dbReference type="AlphaFoldDB" id="A0A0C2DQB3"/>
<feature type="transmembrane region" description="Helical" evidence="7">
    <location>
        <begin position="203"/>
        <end position="225"/>
    </location>
</feature>
<comment type="caution">
    <text evidence="8">The sequence shown here is derived from an EMBL/GenBank/DDBJ whole genome shotgun (WGS) entry which is preliminary data.</text>
</comment>
<evidence type="ECO:0000313" key="9">
    <source>
        <dbReference type="Proteomes" id="UP000035068"/>
    </source>
</evidence>
<keyword evidence="4 7" id="KW-0812">Transmembrane</keyword>
<comment type="subcellular location">
    <subcellularLocation>
        <location evidence="1">Cell membrane</location>
        <topology evidence="1">Multi-pass membrane protein</topology>
    </subcellularLocation>
</comment>
<dbReference type="GO" id="GO:0005886">
    <property type="term" value="C:plasma membrane"/>
    <property type="evidence" value="ECO:0007669"/>
    <property type="project" value="UniProtKB-SubCell"/>
</dbReference>
<evidence type="ECO:0000313" key="8">
    <source>
        <dbReference type="EMBL" id="KIH75584.1"/>
    </source>
</evidence>
<gene>
    <name evidence="8" type="ORF">GFER_15685</name>
</gene>
<proteinExistence type="inferred from homology"/>
<keyword evidence="9" id="KW-1185">Reference proteome</keyword>
<reference evidence="8 9" key="1">
    <citation type="submission" date="2014-12" db="EMBL/GenBank/DDBJ databases">
        <title>Genomes of Geoalkalibacter ferrihydriticus and Geoalkalibacter subterraneus, two haloalkaliphilic metal-reducing members of the Geobacteraceae.</title>
        <authorList>
            <person name="Badalamenti J.P."/>
            <person name="Torres C.I."/>
            <person name="Krajmalnik-Brown R."/>
            <person name="Bond D.R."/>
        </authorList>
    </citation>
    <scope>NUCLEOTIDE SEQUENCE [LARGE SCALE GENOMIC DNA]</scope>
    <source>
        <strain evidence="8 9">DSM 17813</strain>
    </source>
</reference>
<accession>A0A0C2DQB3</accession>
<evidence type="ECO:0008006" key="10">
    <source>
        <dbReference type="Google" id="ProtNLM"/>
    </source>
</evidence>
<evidence type="ECO:0000256" key="6">
    <source>
        <dbReference type="ARBA" id="ARBA00023136"/>
    </source>
</evidence>
<name>A0A0C2DQB3_9BACT</name>
<feature type="transmembrane region" description="Helical" evidence="7">
    <location>
        <begin position="295"/>
        <end position="317"/>
    </location>
</feature>
<evidence type="ECO:0000256" key="3">
    <source>
        <dbReference type="ARBA" id="ARBA00022475"/>
    </source>
</evidence>
<dbReference type="InterPro" id="IPR052923">
    <property type="entry name" value="UPF0718"/>
</dbReference>
<keyword evidence="6 7" id="KW-0472">Membrane</keyword>
<evidence type="ECO:0000256" key="2">
    <source>
        <dbReference type="ARBA" id="ARBA00006386"/>
    </source>
</evidence>
<dbReference type="InterPro" id="IPR005524">
    <property type="entry name" value="DUF318"/>
</dbReference>
<dbReference type="PANTHER" id="PTHR34184:SF4">
    <property type="entry name" value="UPF0718 PROTEIN YCGR"/>
    <property type="match status" value="1"/>
</dbReference>
<sequence length="318" mass="33949">MPESVLQQMWLVIYDEITRMWWFFLLACVLVGVIKGYKLDLKIRTLLNRAGIWGILLAVIVGMVSPLCACGILPIAISLAMMGTPLPPLLALLATSPTMGPDALLLTYRGLGMEWAVLKVVGSGVLGISAGLVTLALVRQGYLAGDLLKLKPMYREDGTLATAAEIGRAHGIAVKSMSITPRRSRLRFIVDRTLDAALFTGKYLLLAILLKALIVALVPISWILVLVGQPNFLSLVNAALIGLPLPTNQIPLIPILAGLLDRGIDQGAAFTLLMAGPVTSLPAIAALWGMFRGRVVAVFLALGLVGSILLGLIYQVLS</sequence>
<feature type="transmembrane region" description="Helical" evidence="7">
    <location>
        <begin position="232"/>
        <end position="256"/>
    </location>
</feature>
<feature type="transmembrane region" description="Helical" evidence="7">
    <location>
        <begin position="50"/>
        <end position="77"/>
    </location>
</feature>
<feature type="transmembrane region" description="Helical" evidence="7">
    <location>
        <begin position="20"/>
        <end position="38"/>
    </location>
</feature>
<organism evidence="8 9">
    <name type="scientific">Geoalkalibacter ferrihydriticus DSM 17813</name>
    <dbReference type="NCBI Taxonomy" id="1121915"/>
    <lineage>
        <taxon>Bacteria</taxon>
        <taxon>Pseudomonadati</taxon>
        <taxon>Thermodesulfobacteriota</taxon>
        <taxon>Desulfuromonadia</taxon>
        <taxon>Desulfuromonadales</taxon>
        <taxon>Geoalkalibacteraceae</taxon>
        <taxon>Geoalkalibacter</taxon>
    </lineage>
</organism>
<feature type="transmembrane region" description="Helical" evidence="7">
    <location>
        <begin position="268"/>
        <end position="288"/>
    </location>
</feature>